<proteinExistence type="predicted"/>
<name>C4G933_9FIRM</name>
<dbReference type="EMBL" id="ACIP02000001">
    <property type="protein sequence ID" value="EEP29131.1"/>
    <property type="molecule type" value="Genomic_DNA"/>
</dbReference>
<dbReference type="AlphaFoldDB" id="C4G933"/>
<accession>C4G933</accession>
<gene>
    <name evidence="1" type="ORF">GCWU000342_00484</name>
</gene>
<organism evidence="1 2">
    <name type="scientific">Shuttleworthella satelles DSM 14600</name>
    <dbReference type="NCBI Taxonomy" id="626523"/>
    <lineage>
        <taxon>Bacteria</taxon>
        <taxon>Bacillati</taxon>
        <taxon>Bacillota</taxon>
        <taxon>Clostridia</taxon>
        <taxon>Lachnospirales</taxon>
        <taxon>Lachnospiraceae</taxon>
        <taxon>Shuttleworthella</taxon>
    </lineage>
</organism>
<protein>
    <submittedName>
        <fullName evidence="1">Uncharacterized protein</fullName>
    </submittedName>
</protein>
<evidence type="ECO:0000313" key="2">
    <source>
        <dbReference type="Proteomes" id="UP000003494"/>
    </source>
</evidence>
<keyword evidence="2" id="KW-1185">Reference proteome</keyword>
<reference evidence="1" key="1">
    <citation type="submission" date="2009-04" db="EMBL/GenBank/DDBJ databases">
        <authorList>
            <person name="Weinstock G."/>
            <person name="Sodergren E."/>
            <person name="Clifton S."/>
            <person name="Fulton L."/>
            <person name="Fulton B."/>
            <person name="Courtney L."/>
            <person name="Fronick C."/>
            <person name="Harrison M."/>
            <person name="Strong C."/>
            <person name="Farmer C."/>
            <person name="Delahaunty K."/>
            <person name="Markovic C."/>
            <person name="Hall O."/>
            <person name="Minx P."/>
            <person name="Tomlinson C."/>
            <person name="Mitreva M."/>
            <person name="Nelson J."/>
            <person name="Hou S."/>
            <person name="Wollam A."/>
            <person name="Pepin K.H."/>
            <person name="Johnson M."/>
            <person name="Bhonagiri V."/>
            <person name="Nash W.E."/>
            <person name="Warren W."/>
            <person name="Chinwalla A."/>
            <person name="Mardis E.R."/>
            <person name="Wilson R.K."/>
        </authorList>
    </citation>
    <scope>NUCLEOTIDE SEQUENCE [LARGE SCALE GENOMIC DNA]</scope>
    <source>
        <strain evidence="1">DSM 14600</strain>
    </source>
</reference>
<sequence>MLIVATSSIAWISSEYSCSSYDPAEEMSIKREYLGEKNISANVKKGKRKKERI</sequence>
<dbReference type="STRING" id="626523.GCWU000342_00484"/>
<evidence type="ECO:0000313" key="1">
    <source>
        <dbReference type="EMBL" id="EEP29131.1"/>
    </source>
</evidence>
<dbReference type="Proteomes" id="UP000003494">
    <property type="component" value="Unassembled WGS sequence"/>
</dbReference>
<comment type="caution">
    <text evidence="1">The sequence shown here is derived from an EMBL/GenBank/DDBJ whole genome shotgun (WGS) entry which is preliminary data.</text>
</comment>
<dbReference type="HOGENOM" id="CLU_3066176_0_0_9"/>